<sequence>MYQLDAPLSPLTYHFAVLPERCTYWECQADLCKAHTIFPPSANNTQYAHFSDNTSTTQGLTQPPHHVQSKNFFRANCSYYRVKVPEQPPNANLSHPTKVQTDHLHHTPKHPHSTHHSMYHTHHPSSPEHLPGIPIDNQPQPPYPPQFPALLRQYQHVFSRNKFAVPCLKVPPVRIATNSDKVVTIRPYRVPICDQREIRSQIRQMLDNDIIEPSYSPFSSPVTLVTKRDKTKRFCIDYRKVNEVISSDVHPLPRIEDILDRLARAKYFSTADVSSAYWQVPIHPDSRPLLAFATIDGLYQPTRLPFGLKTSPQIYERAINQVLQGHGLDCVAHYFDDFVIYSETLEEHQEHLRKFFAFCDAENLQLNLTKCEFFRQTIEFLGYTITAGTTTPLIRNTDVIHAIPPPNNRKTLQSFLGAVNVYNKFIPDYARLRTPLNNLLKKDVTWDWDDKCQKAFTSLKESLTQHPVLHLYKDELPCQVYCDASTLGIAGVLKQVHSAGKAYPVQYFSRALRVHERNYTISELECLAIVESVEKFRVYLMGRKFTIFSDHHALQWLKTIKNPSGRLFRWSLRLSCYEYEVRYIKGALQHEADLLSRNPFCGFLDATLIKNHQLTPSGESKLTIDRNGLQTLKRRGVTKIVVPDALVPDLLTKVHSRYNHPGISQMTRLISPQYYWKGMSEDISKTTKACAICQSTKPPRGPTFGELGQLPVATQPFDLVALDTIAGLAKYGNAKAYLHVVVDHFSRYTWTFPSKSTSITTYQQVIKRVLQDGSPKRLLTDRAPAFTSPKFRKFLINRNIHPLLTTSNNPQANGLCERLNATLTGKLRLLHLENPKAAWTKLAKRVTVVYNNTPHSVTGFPPGYLMFGVLPPELTEHVNPYPVLTTARRIAHERTQAKHLKDKHAYDQQHKTPHFEPGDLVLVKVYHHPNTGKLAPYFTGPYEILEIISPNVVRINRPNQPLNRNTDTVHVNKLQYYNENIRYIAPPTLIPHPAKPQSRTLPPLFEHLTPDLFTVERFAPTIGNCTTTTPVDPQCNIIAQRDIPQPAISRPTHITKVKTPIPTVRADPKPIPLQARFFRNVKTFPLFHLLYLINLFILPTVLLPMATLLYVSVYTLQPNRLFQLQEALFEITIAVVELIHRTIGIILPELWTILVHSHALVALIGFLEYTEVSLAKSIPTVQVFYKSIHAHHPDCTDNSNQQDRNLFKDGVDIEGRLASVDRIVDAKGREENPKEPMESDPDSESGENTTIPKKETTLGRTQEIVPGQEDVTPPPPVSDVLGSLARTIYQLSSATGLSRDVELPRYDGSYEAQSFFDNYDAQADLAQIHYTDRLRRLPNLLQGKALHYFRSLKLDKLYYVDARQALIDLFPETTNASFAQFLAIKLTDRSSLEEYYQKKTVCGLQLNLPHKILLESLTDGLPVADQRIVAAVQPNTLQAWYNDQNNAQPFLRTVTEVQCSATMVSATQLLCQSTPFILQVLWRHALARPVPQTACTEPSKTCVPSHNLSAARQNCVVLSRTLPTQTMNSDLPKDPPTMAQDQDCPDIQDSTTVAHTCVVMKSNREFENRAAIIVALRAGRSPKEIVDFLKLPKTTIYRVKKQFDEADSNKEGIATRKKHSRRSDRVRGEEFVKNVKEKIDGNPGKSMRAIAKEMDVGSMTIVRTIHEDLGLKSYALRKGQLLTENMKNNRKGKAAALLNNLKHDSFGMLRFFSDEKNFDVDQKVNPRNDRWICKDPSEIPVVMHTKLPASVMVLGVISSEGDVMPPHFFEKGLRMNADTYINVLETVVKPWMDMVAAGRKYVFQQDSAPAHKAKKTQSWLTLNVPSHWGPDIWPLILQIAIPSTTMDNDMLTTGMLDRMCFPLNRGSVRCQGINIQEQHSDVKEKTLRNSTTSRKDIPEQCDVKKKTLRNSTTSRKDIPEQCDAKEKTLRNSTTSRKDIPEQCDAKEKVLMNSTTSRKDIPEQCDAKVKTLSNSTTSRKDIPEQCDAKEKTLRNSTTSRKDIPEQCDAKEKVLMNSTTSRKDIPEQCDAKEKTLRNSTTSRKDIPEQCDAKEKTLRNSTTSRKDIPEQCDAKEKTLRNSTTSRKDIRAV</sequence>
<evidence type="ECO:0000256" key="3">
    <source>
        <dbReference type="ARBA" id="ARBA00022679"/>
    </source>
</evidence>
<dbReference type="Pfam" id="PF17921">
    <property type="entry name" value="Integrase_H2C2"/>
    <property type="match status" value="1"/>
</dbReference>
<evidence type="ECO:0000256" key="9">
    <source>
        <dbReference type="SAM" id="MobiDB-lite"/>
    </source>
</evidence>
<feature type="compositionally biased region" description="Basic and acidic residues" evidence="9">
    <location>
        <begin position="1222"/>
        <end position="1237"/>
    </location>
</feature>
<dbReference type="InterPro" id="IPR041373">
    <property type="entry name" value="RT_RNaseH"/>
</dbReference>
<dbReference type="EMBL" id="CP092870">
    <property type="protein sequence ID" value="UYV71533.1"/>
    <property type="molecule type" value="Genomic_DNA"/>
</dbReference>
<keyword evidence="5" id="KW-0540">Nuclease</keyword>
<dbReference type="CDD" id="cd01647">
    <property type="entry name" value="RT_LTR"/>
    <property type="match status" value="1"/>
</dbReference>
<dbReference type="SUPFAM" id="SSF53098">
    <property type="entry name" value="Ribonuclease H-like"/>
    <property type="match status" value="1"/>
</dbReference>
<dbReference type="InterPro" id="IPR009057">
    <property type="entry name" value="Homeodomain-like_sf"/>
</dbReference>
<keyword evidence="10" id="KW-1133">Transmembrane helix</keyword>
<keyword evidence="10" id="KW-0812">Transmembrane</keyword>
<protein>
    <recommendedName>
        <fullName evidence="2">RNA-directed DNA polymerase</fullName>
        <ecNumber evidence="2">2.7.7.49</ecNumber>
    </recommendedName>
</protein>
<dbReference type="InterPro" id="IPR000477">
    <property type="entry name" value="RT_dom"/>
</dbReference>
<dbReference type="Pfam" id="PF00665">
    <property type="entry name" value="rve"/>
    <property type="match status" value="1"/>
</dbReference>
<evidence type="ECO:0000256" key="2">
    <source>
        <dbReference type="ARBA" id="ARBA00012493"/>
    </source>
</evidence>
<dbReference type="InterPro" id="IPR041588">
    <property type="entry name" value="Integrase_H2C2"/>
</dbReference>
<dbReference type="SUPFAM" id="SSF46689">
    <property type="entry name" value="Homeodomain-like"/>
    <property type="match status" value="1"/>
</dbReference>
<feature type="domain" description="Reverse transcriptase" evidence="11">
    <location>
        <begin position="206"/>
        <end position="385"/>
    </location>
</feature>
<dbReference type="PROSITE" id="PS50878">
    <property type="entry name" value="RT_POL"/>
    <property type="match status" value="1"/>
</dbReference>
<evidence type="ECO:0000259" key="11">
    <source>
        <dbReference type="PROSITE" id="PS50878"/>
    </source>
</evidence>
<proteinExistence type="predicted"/>
<feature type="region of interest" description="Disordered" evidence="9">
    <location>
        <begin position="1222"/>
        <end position="1260"/>
    </location>
</feature>
<dbReference type="Gene3D" id="3.30.70.270">
    <property type="match status" value="2"/>
</dbReference>
<feature type="transmembrane region" description="Helical" evidence="10">
    <location>
        <begin position="1150"/>
        <end position="1169"/>
    </location>
</feature>
<organism evidence="13 14">
    <name type="scientific">Cordylochernes scorpioides</name>
    <dbReference type="NCBI Taxonomy" id="51811"/>
    <lineage>
        <taxon>Eukaryota</taxon>
        <taxon>Metazoa</taxon>
        <taxon>Ecdysozoa</taxon>
        <taxon>Arthropoda</taxon>
        <taxon>Chelicerata</taxon>
        <taxon>Arachnida</taxon>
        <taxon>Pseudoscorpiones</taxon>
        <taxon>Cheliferoidea</taxon>
        <taxon>Chernetidae</taxon>
        <taxon>Cordylochernes</taxon>
    </lineage>
</organism>
<keyword evidence="14" id="KW-1185">Reference proteome</keyword>
<feature type="region of interest" description="Disordered" evidence="9">
    <location>
        <begin position="101"/>
        <end position="142"/>
    </location>
</feature>
<dbReference type="InterPro" id="IPR043128">
    <property type="entry name" value="Rev_trsase/Diguanyl_cyclase"/>
</dbReference>
<dbReference type="InterPro" id="IPR036397">
    <property type="entry name" value="RNaseH_sf"/>
</dbReference>
<evidence type="ECO:0000256" key="4">
    <source>
        <dbReference type="ARBA" id="ARBA00022695"/>
    </source>
</evidence>
<evidence type="ECO:0000256" key="6">
    <source>
        <dbReference type="ARBA" id="ARBA00022759"/>
    </source>
</evidence>
<evidence type="ECO:0000313" key="14">
    <source>
        <dbReference type="Proteomes" id="UP001235939"/>
    </source>
</evidence>
<dbReference type="Proteomes" id="UP001235939">
    <property type="component" value="Chromosome 08"/>
</dbReference>
<gene>
    <name evidence="13" type="ORF">LAZ67_8003594</name>
</gene>
<dbReference type="Pfam" id="PF17917">
    <property type="entry name" value="RT_RNaseH"/>
    <property type="match status" value="1"/>
</dbReference>
<reference evidence="13 14" key="1">
    <citation type="submission" date="2022-01" db="EMBL/GenBank/DDBJ databases">
        <title>A chromosomal length assembly of Cordylochernes scorpioides.</title>
        <authorList>
            <person name="Zeh D."/>
            <person name="Zeh J."/>
        </authorList>
    </citation>
    <scope>NUCLEOTIDE SEQUENCE [LARGE SCALE GENOMIC DNA]</scope>
    <source>
        <strain evidence="13">IN4F17</strain>
        <tissue evidence="13">Whole Body</tissue>
    </source>
</reference>
<accession>A0ABY6KUX4</accession>
<evidence type="ECO:0000256" key="8">
    <source>
        <dbReference type="ARBA" id="ARBA00022918"/>
    </source>
</evidence>
<dbReference type="EC" id="2.7.7.49" evidence="2"/>
<feature type="region of interest" description="Disordered" evidence="9">
    <location>
        <begin position="2033"/>
        <end position="2089"/>
    </location>
</feature>
<keyword evidence="7" id="KW-0378">Hydrolase</keyword>
<evidence type="ECO:0000256" key="1">
    <source>
        <dbReference type="ARBA" id="ARBA00004123"/>
    </source>
</evidence>
<dbReference type="PROSITE" id="PS50994">
    <property type="entry name" value="INTEGRASE"/>
    <property type="match status" value="1"/>
</dbReference>
<feature type="domain" description="Integrase catalytic" evidence="12">
    <location>
        <begin position="712"/>
        <end position="870"/>
    </location>
</feature>
<evidence type="ECO:0000259" key="12">
    <source>
        <dbReference type="PROSITE" id="PS50994"/>
    </source>
</evidence>
<dbReference type="Gene3D" id="3.10.10.10">
    <property type="entry name" value="HIV Type 1 Reverse Transcriptase, subunit A, domain 1"/>
    <property type="match status" value="1"/>
</dbReference>
<comment type="subcellular location">
    <subcellularLocation>
        <location evidence="1">Nucleus</location>
    </subcellularLocation>
</comment>
<dbReference type="Pfam" id="PF00078">
    <property type="entry name" value="RVT_1"/>
    <property type="match status" value="1"/>
</dbReference>
<dbReference type="InterPro" id="IPR043502">
    <property type="entry name" value="DNA/RNA_pol_sf"/>
</dbReference>
<feature type="compositionally biased region" description="Basic residues" evidence="9">
    <location>
        <begin position="106"/>
        <end position="123"/>
    </location>
</feature>
<dbReference type="PANTHER" id="PTHR37984">
    <property type="entry name" value="PROTEIN CBG26694"/>
    <property type="match status" value="1"/>
</dbReference>
<feature type="transmembrane region" description="Helical" evidence="10">
    <location>
        <begin position="1089"/>
        <end position="1111"/>
    </location>
</feature>
<evidence type="ECO:0000313" key="13">
    <source>
        <dbReference type="EMBL" id="UYV71533.1"/>
    </source>
</evidence>
<dbReference type="CDD" id="cd09274">
    <property type="entry name" value="RNase_HI_RT_Ty3"/>
    <property type="match status" value="1"/>
</dbReference>
<dbReference type="Gene3D" id="3.30.420.10">
    <property type="entry name" value="Ribonuclease H-like superfamily/Ribonuclease H"/>
    <property type="match status" value="2"/>
</dbReference>
<dbReference type="InterPro" id="IPR001584">
    <property type="entry name" value="Integrase_cat-core"/>
</dbReference>
<evidence type="ECO:0000256" key="5">
    <source>
        <dbReference type="ARBA" id="ARBA00022722"/>
    </source>
</evidence>
<keyword evidence="8" id="KW-0695">RNA-directed DNA polymerase</keyword>
<name>A0ABY6KUX4_9ARAC</name>
<evidence type="ECO:0000256" key="7">
    <source>
        <dbReference type="ARBA" id="ARBA00022801"/>
    </source>
</evidence>
<evidence type="ECO:0000256" key="10">
    <source>
        <dbReference type="SAM" id="Phobius"/>
    </source>
</evidence>
<dbReference type="PANTHER" id="PTHR37984:SF5">
    <property type="entry name" value="PROTEIN NYNRIN-LIKE"/>
    <property type="match status" value="1"/>
</dbReference>
<dbReference type="InterPro" id="IPR012337">
    <property type="entry name" value="RNaseH-like_sf"/>
</dbReference>
<dbReference type="SUPFAM" id="SSF56672">
    <property type="entry name" value="DNA/RNA polymerases"/>
    <property type="match status" value="1"/>
</dbReference>
<keyword evidence="4" id="KW-0548">Nucleotidyltransferase</keyword>
<dbReference type="Gene3D" id="1.10.340.70">
    <property type="match status" value="1"/>
</dbReference>
<keyword evidence="3" id="KW-0808">Transferase</keyword>
<keyword evidence="6" id="KW-0255">Endonuclease</keyword>
<dbReference type="InterPro" id="IPR050951">
    <property type="entry name" value="Retrovirus_Pol_polyprotein"/>
</dbReference>
<keyword evidence="10" id="KW-0472">Membrane</keyword>